<dbReference type="Pfam" id="PF00535">
    <property type="entry name" value="Glycos_transf_2"/>
    <property type="match status" value="1"/>
</dbReference>
<evidence type="ECO:0000259" key="1">
    <source>
        <dbReference type="Pfam" id="PF00535"/>
    </source>
</evidence>
<evidence type="ECO:0000313" key="3">
    <source>
        <dbReference type="Proteomes" id="UP000289238"/>
    </source>
</evidence>
<dbReference type="Proteomes" id="UP000289238">
    <property type="component" value="Unassembled WGS sequence"/>
</dbReference>
<dbReference type="OrthoDB" id="9815829at2"/>
<keyword evidence="2" id="KW-0808">Transferase</keyword>
<dbReference type="Gene3D" id="3.90.550.10">
    <property type="entry name" value="Spore Coat Polysaccharide Biosynthesis Protein SpsA, Chain A"/>
    <property type="match status" value="1"/>
</dbReference>
<dbReference type="PANTHER" id="PTHR22916:SF3">
    <property type="entry name" value="UDP-GLCNAC:BETAGAL BETA-1,3-N-ACETYLGLUCOSAMINYLTRANSFERASE-LIKE PROTEIN 1"/>
    <property type="match status" value="1"/>
</dbReference>
<dbReference type="SUPFAM" id="SSF53448">
    <property type="entry name" value="Nucleotide-diphospho-sugar transferases"/>
    <property type="match status" value="1"/>
</dbReference>
<dbReference type="EMBL" id="QOVM01000001">
    <property type="protein sequence ID" value="RXG24355.1"/>
    <property type="molecule type" value="Genomic_DNA"/>
</dbReference>
<sequence>MEIQRPTSAQNPLISIVTPCFNAQKYIAETIHSVQNQSIVDWELLLVDDASTDQTKNIILGFQELDPRIKYCRLKHNRGAAHARNIGIKNARGNYLAFIDADDLWLPDFLKKCLAQNQSFVFTSAVRVDEKLKPILEPFIVPQKVCYNDILKSNSIICSTVFININQLGKRYMPLMRKRQDMGLWLQYLKKIDFAYGIQEPLAIYRIRKNSLSRNKLDVVKYQWQLYREVENISILKSLYLMLCWSYLGYVKYKK</sequence>
<proteinExistence type="predicted"/>
<dbReference type="RefSeq" id="WP_128756103.1">
    <property type="nucleotide sequence ID" value="NZ_QOVM01000001.1"/>
</dbReference>
<gene>
    <name evidence="2" type="ORF">DSM00_143</name>
</gene>
<dbReference type="CDD" id="cd00761">
    <property type="entry name" value="Glyco_tranf_GTA_type"/>
    <property type="match status" value="1"/>
</dbReference>
<protein>
    <submittedName>
        <fullName evidence="2">Glycosyltransferase involved in cell wall biosynthesis</fullName>
    </submittedName>
</protein>
<keyword evidence="3" id="KW-1185">Reference proteome</keyword>
<reference evidence="2 3" key="1">
    <citation type="submission" date="2018-07" db="EMBL/GenBank/DDBJ databases">
        <title>Leeuwenhoekiella genomics.</title>
        <authorList>
            <person name="Tahon G."/>
            <person name="Willems A."/>
        </authorList>
    </citation>
    <scope>NUCLEOTIDE SEQUENCE [LARGE SCALE GENOMIC DNA]</scope>
    <source>
        <strain evidence="2 3">LMG 22550</strain>
    </source>
</reference>
<dbReference type="PANTHER" id="PTHR22916">
    <property type="entry name" value="GLYCOSYLTRANSFERASE"/>
    <property type="match status" value="1"/>
</dbReference>
<evidence type="ECO:0000313" key="2">
    <source>
        <dbReference type="EMBL" id="RXG24355.1"/>
    </source>
</evidence>
<dbReference type="InterPro" id="IPR001173">
    <property type="entry name" value="Glyco_trans_2-like"/>
</dbReference>
<feature type="domain" description="Glycosyltransferase 2-like" evidence="1">
    <location>
        <begin position="15"/>
        <end position="115"/>
    </location>
</feature>
<organism evidence="2 3">
    <name type="scientific">Leeuwenhoekiella aequorea</name>
    <dbReference type="NCBI Taxonomy" id="283736"/>
    <lineage>
        <taxon>Bacteria</taxon>
        <taxon>Pseudomonadati</taxon>
        <taxon>Bacteroidota</taxon>
        <taxon>Flavobacteriia</taxon>
        <taxon>Flavobacteriales</taxon>
        <taxon>Flavobacteriaceae</taxon>
        <taxon>Leeuwenhoekiella</taxon>
    </lineage>
</organism>
<dbReference type="GO" id="GO:0016758">
    <property type="term" value="F:hexosyltransferase activity"/>
    <property type="evidence" value="ECO:0007669"/>
    <property type="project" value="UniProtKB-ARBA"/>
</dbReference>
<comment type="caution">
    <text evidence="2">The sequence shown here is derived from an EMBL/GenBank/DDBJ whole genome shotgun (WGS) entry which is preliminary data.</text>
</comment>
<accession>A0A4Q0PC91</accession>
<dbReference type="AlphaFoldDB" id="A0A4Q0PC91"/>
<dbReference type="InterPro" id="IPR029044">
    <property type="entry name" value="Nucleotide-diphossugar_trans"/>
</dbReference>
<name>A0A4Q0PC91_9FLAO</name>